<feature type="transmembrane region" description="Helical" evidence="1">
    <location>
        <begin position="86"/>
        <end position="111"/>
    </location>
</feature>
<dbReference type="Proteomes" id="UP000515220">
    <property type="component" value="Chromosome"/>
</dbReference>
<protein>
    <recommendedName>
        <fullName evidence="4">Peptide ABC transporter permease</fullName>
    </recommendedName>
</protein>
<dbReference type="RefSeq" id="WP_099347140.1">
    <property type="nucleotide sequence ID" value="NZ_AP023326.1"/>
</dbReference>
<evidence type="ECO:0008006" key="4">
    <source>
        <dbReference type="Google" id="ProtNLM"/>
    </source>
</evidence>
<proteinExistence type="predicted"/>
<name>A0A6S6PJV2_ACEAC</name>
<organism evidence="2 3">
    <name type="scientific">Acetobacter aceti</name>
    <dbReference type="NCBI Taxonomy" id="435"/>
    <lineage>
        <taxon>Bacteria</taxon>
        <taxon>Pseudomonadati</taxon>
        <taxon>Pseudomonadota</taxon>
        <taxon>Alphaproteobacteria</taxon>
        <taxon>Acetobacterales</taxon>
        <taxon>Acetobacteraceae</taxon>
        <taxon>Acetobacter</taxon>
        <taxon>Acetobacter subgen. Acetobacter</taxon>
    </lineage>
</organism>
<feature type="transmembrane region" description="Helical" evidence="1">
    <location>
        <begin position="58"/>
        <end position="80"/>
    </location>
</feature>
<accession>A0A6S6PJV2</accession>
<evidence type="ECO:0000256" key="1">
    <source>
        <dbReference type="SAM" id="Phobius"/>
    </source>
</evidence>
<sequence length="115" mass="12988">MFFLLKVMLSGLMIALASSVAKRYPAAGALIASLPLVSIFGMLWLWQETHDIDRMQAHVFATFWYVLPSLPMFLLIPWVMKHGMAFYPALLGGCCLTFGLYMATMGLLRWFGYSL</sequence>
<evidence type="ECO:0000313" key="2">
    <source>
        <dbReference type="EMBL" id="BCI67260.1"/>
    </source>
</evidence>
<gene>
    <name evidence="2" type="ORF">AAJCM20276_18840</name>
</gene>
<feature type="transmembrane region" description="Helical" evidence="1">
    <location>
        <begin position="27"/>
        <end position="46"/>
    </location>
</feature>
<keyword evidence="1" id="KW-0812">Transmembrane</keyword>
<dbReference type="InterPro" id="IPR058117">
    <property type="entry name" value="BV97_02767-like"/>
</dbReference>
<dbReference type="NCBIfam" id="NF006749">
    <property type="entry name" value="PRK09272.1-2"/>
    <property type="match status" value="1"/>
</dbReference>
<dbReference type="AlphaFoldDB" id="A0A6S6PJV2"/>
<keyword evidence="1" id="KW-0472">Membrane</keyword>
<dbReference type="EMBL" id="AP023326">
    <property type="protein sequence ID" value="BCI67260.1"/>
    <property type="molecule type" value="Genomic_DNA"/>
</dbReference>
<reference evidence="2 3" key="1">
    <citation type="submission" date="2020-07" db="EMBL/GenBank/DDBJ databases">
        <title>Complete Genome Sequence of an acetic acid bacterium, Acetobacter aceti JCM20276.</title>
        <authorList>
            <person name="Hirose Y."/>
            <person name="Mihara H."/>
        </authorList>
    </citation>
    <scope>NUCLEOTIDE SEQUENCE [LARGE SCALE GENOMIC DNA]</scope>
    <source>
        <strain evidence="2 3">JCM20276</strain>
    </source>
</reference>
<keyword evidence="1" id="KW-1133">Transmembrane helix</keyword>
<evidence type="ECO:0000313" key="3">
    <source>
        <dbReference type="Proteomes" id="UP000515220"/>
    </source>
</evidence>